<dbReference type="InterPro" id="IPR002725">
    <property type="entry name" value="YgjP-like_metallopeptidase"/>
</dbReference>
<name>A0A1F6E7X7_9BACT</name>
<reference evidence="2 3" key="1">
    <citation type="journal article" date="2016" name="Nat. Commun.">
        <title>Thousands of microbial genomes shed light on interconnected biogeochemical processes in an aquifer system.</title>
        <authorList>
            <person name="Anantharaman K."/>
            <person name="Brown C.T."/>
            <person name="Hug L.A."/>
            <person name="Sharon I."/>
            <person name="Castelle C.J."/>
            <person name="Probst A.J."/>
            <person name="Thomas B.C."/>
            <person name="Singh A."/>
            <person name="Wilkins M.J."/>
            <person name="Karaoz U."/>
            <person name="Brodie E.L."/>
            <person name="Williams K.H."/>
            <person name="Hubbard S.S."/>
            <person name="Banfield J.F."/>
        </authorList>
    </citation>
    <scope>NUCLEOTIDE SEQUENCE [LARGE SCALE GENOMIC DNA]</scope>
</reference>
<dbReference type="Gene3D" id="3.30.2010.10">
    <property type="entry name" value="Metalloproteases ('zincins'), catalytic domain"/>
    <property type="match status" value="1"/>
</dbReference>
<dbReference type="Proteomes" id="UP000176914">
    <property type="component" value="Unassembled WGS sequence"/>
</dbReference>
<accession>A0A1F6E7X7</accession>
<comment type="caution">
    <text evidence="2">The sequence shown here is derived from an EMBL/GenBank/DDBJ whole genome shotgun (WGS) entry which is preliminary data.</text>
</comment>
<dbReference type="CDD" id="cd07344">
    <property type="entry name" value="M48_yhfN_like"/>
    <property type="match status" value="1"/>
</dbReference>
<dbReference type="Pfam" id="PF01863">
    <property type="entry name" value="YgjP-like"/>
    <property type="match status" value="1"/>
</dbReference>
<dbReference type="AlphaFoldDB" id="A0A1F6E7X7"/>
<evidence type="ECO:0000259" key="1">
    <source>
        <dbReference type="Pfam" id="PF01863"/>
    </source>
</evidence>
<dbReference type="EMBL" id="MFLL01000009">
    <property type="protein sequence ID" value="OGG69756.1"/>
    <property type="molecule type" value="Genomic_DNA"/>
</dbReference>
<protein>
    <recommendedName>
        <fullName evidence="1">YgjP-like metallopeptidase domain-containing protein</fullName>
    </recommendedName>
</protein>
<sequence>MRLEVSPDGALVVTAPSYFGIRVIEYFLAKHAAWVRRKVEETKGRTAVRIARRDIPELKKQALTLAHGRCGYYAELYGVSFRSVTVRAQKTRWGSCSHRGDLSFNYRIAALPAHLAEYVIVHEMCHLLELNHSAEFWRHVERCVPGHKRLRKELRNISTVFV</sequence>
<organism evidence="2 3">
    <name type="scientific">Candidatus Kaiserbacteria bacterium RIFCSPHIGHO2_02_FULL_55_25</name>
    <dbReference type="NCBI Taxonomy" id="1798498"/>
    <lineage>
        <taxon>Bacteria</taxon>
        <taxon>Candidatus Kaiseribacteriota</taxon>
    </lineage>
</organism>
<dbReference type="InterPro" id="IPR053136">
    <property type="entry name" value="UTP_pyrophosphatase-like"/>
</dbReference>
<proteinExistence type="predicted"/>
<gene>
    <name evidence="2" type="ORF">A3C20_00110</name>
</gene>
<feature type="domain" description="YgjP-like metallopeptidase" evidence="1">
    <location>
        <begin position="58"/>
        <end position="156"/>
    </location>
</feature>
<dbReference type="PANTHER" id="PTHR30399">
    <property type="entry name" value="UNCHARACTERIZED PROTEIN YGJP"/>
    <property type="match status" value="1"/>
</dbReference>
<evidence type="ECO:0000313" key="2">
    <source>
        <dbReference type="EMBL" id="OGG69756.1"/>
    </source>
</evidence>
<evidence type="ECO:0000313" key="3">
    <source>
        <dbReference type="Proteomes" id="UP000176914"/>
    </source>
</evidence>
<dbReference type="PANTHER" id="PTHR30399:SF1">
    <property type="entry name" value="UTP PYROPHOSPHATASE"/>
    <property type="match status" value="1"/>
</dbReference>